<sequence>MRQDGEQPERINMTKLLFAVSAADHWTLSDGTEHPTGFWAEELVEPYNVFDQAGYTITFATPGGGTPVVDQASLEPDAAGGEDRSAELKKKLEELQPKLSNAAVLEDLNADDFDLLFVPGGHGPMQDLAVDERFGELVRHFVESGKVVAMVCHAPAALLPAFASGGRWLFEGYKLTGFTNIEEVQAGLASKAPWLLQDRLQEAGALFSSGEAWQPHLVVDRNLYTGQNPASSRPLAERVVSDLAAK</sequence>
<evidence type="ECO:0000256" key="2">
    <source>
        <dbReference type="ARBA" id="ARBA00023239"/>
    </source>
</evidence>
<dbReference type="PANTHER" id="PTHR48094">
    <property type="entry name" value="PROTEIN/NUCLEIC ACID DEGLYCASE DJ-1-RELATED"/>
    <property type="match status" value="1"/>
</dbReference>
<evidence type="ECO:0000313" key="5">
    <source>
        <dbReference type="EMBL" id="SQI30376.1"/>
    </source>
</evidence>
<dbReference type="InterPro" id="IPR002818">
    <property type="entry name" value="DJ-1/PfpI"/>
</dbReference>
<dbReference type="AlphaFoldDB" id="A0A2X4TSL4"/>
<evidence type="ECO:0000256" key="1">
    <source>
        <dbReference type="ARBA" id="ARBA00023016"/>
    </source>
</evidence>
<protein>
    <submittedName>
        <fullName evidence="5">Transcriptional regulator</fullName>
        <ecNumber evidence="5">3.2.-.-</ecNumber>
    </submittedName>
</protein>
<dbReference type="KEGG" id="rcr:NCTC10994_01531"/>
<keyword evidence="5" id="KW-0378">Hydrolase</keyword>
<comment type="similarity">
    <text evidence="3">Belongs to the peptidase C56 family. HSP31-like subfamily.</text>
</comment>
<name>A0A2X4TSL4_9NOCA</name>
<organism evidence="5 6">
    <name type="scientific">Rhodococcus coprophilus</name>
    <dbReference type="NCBI Taxonomy" id="38310"/>
    <lineage>
        <taxon>Bacteria</taxon>
        <taxon>Bacillati</taxon>
        <taxon>Actinomycetota</taxon>
        <taxon>Actinomycetes</taxon>
        <taxon>Mycobacteriales</taxon>
        <taxon>Nocardiaceae</taxon>
        <taxon>Rhodococcus</taxon>
    </lineage>
</organism>
<dbReference type="Pfam" id="PF01965">
    <property type="entry name" value="DJ-1_PfpI"/>
    <property type="match status" value="1"/>
</dbReference>
<keyword evidence="5" id="KW-0326">Glycosidase</keyword>
<gene>
    <name evidence="5" type="primary">yfkM_1</name>
    <name evidence="5" type="ORF">NCTC10994_01531</name>
</gene>
<dbReference type="GO" id="GO:0019172">
    <property type="term" value="F:glyoxalase III activity"/>
    <property type="evidence" value="ECO:0007669"/>
    <property type="project" value="TreeGrafter"/>
</dbReference>
<evidence type="ECO:0000259" key="4">
    <source>
        <dbReference type="Pfam" id="PF01965"/>
    </source>
</evidence>
<dbReference type="InterPro" id="IPR050325">
    <property type="entry name" value="Prot/Nucl_acid_deglycase"/>
</dbReference>
<dbReference type="GO" id="GO:0005737">
    <property type="term" value="C:cytoplasm"/>
    <property type="evidence" value="ECO:0007669"/>
    <property type="project" value="TreeGrafter"/>
</dbReference>
<keyword evidence="1" id="KW-0346">Stress response</keyword>
<dbReference type="EC" id="3.2.-.-" evidence="5"/>
<dbReference type="Proteomes" id="UP000249091">
    <property type="component" value="Chromosome 1"/>
</dbReference>
<dbReference type="CDD" id="cd03141">
    <property type="entry name" value="GATase1_Hsp31_like"/>
    <property type="match status" value="1"/>
</dbReference>
<evidence type="ECO:0000313" key="6">
    <source>
        <dbReference type="Proteomes" id="UP000249091"/>
    </source>
</evidence>
<dbReference type="GO" id="GO:0019243">
    <property type="term" value="P:methylglyoxal catabolic process to D-lactate via S-lactoyl-glutathione"/>
    <property type="evidence" value="ECO:0007669"/>
    <property type="project" value="TreeGrafter"/>
</dbReference>
<proteinExistence type="inferred from homology"/>
<dbReference type="Gene3D" id="3.40.50.880">
    <property type="match status" value="1"/>
</dbReference>
<accession>A0A2X4TSL4</accession>
<feature type="domain" description="DJ-1/PfpI" evidence="4">
    <location>
        <begin position="40"/>
        <end position="240"/>
    </location>
</feature>
<dbReference type="STRING" id="1219011.GCA_001895045_01866"/>
<keyword evidence="2" id="KW-0456">Lyase</keyword>
<dbReference type="PANTHER" id="PTHR48094:SF11">
    <property type="entry name" value="GLUTATHIONE-INDEPENDENT GLYOXALASE HSP31-RELATED"/>
    <property type="match status" value="1"/>
</dbReference>
<keyword evidence="6" id="KW-1185">Reference proteome</keyword>
<dbReference type="EMBL" id="LS483468">
    <property type="protein sequence ID" value="SQI30376.1"/>
    <property type="molecule type" value="Genomic_DNA"/>
</dbReference>
<dbReference type="SUPFAM" id="SSF52317">
    <property type="entry name" value="Class I glutamine amidotransferase-like"/>
    <property type="match status" value="1"/>
</dbReference>
<dbReference type="GO" id="GO:0016798">
    <property type="term" value="F:hydrolase activity, acting on glycosyl bonds"/>
    <property type="evidence" value="ECO:0007669"/>
    <property type="project" value="UniProtKB-KW"/>
</dbReference>
<reference evidence="5 6" key="1">
    <citation type="submission" date="2018-06" db="EMBL/GenBank/DDBJ databases">
        <authorList>
            <consortium name="Pathogen Informatics"/>
            <person name="Doyle S."/>
        </authorList>
    </citation>
    <scope>NUCLEOTIDE SEQUENCE [LARGE SCALE GENOMIC DNA]</scope>
    <source>
        <strain evidence="5 6">NCTC10994</strain>
    </source>
</reference>
<dbReference type="InterPro" id="IPR029062">
    <property type="entry name" value="Class_I_gatase-like"/>
</dbReference>
<evidence type="ECO:0000256" key="3">
    <source>
        <dbReference type="ARBA" id="ARBA00038493"/>
    </source>
</evidence>